<dbReference type="EMBL" id="LAVV01006614">
    <property type="protein sequence ID" value="KNZ59124.1"/>
    <property type="molecule type" value="Genomic_DNA"/>
</dbReference>
<keyword evidence="1" id="KW-0472">Membrane</keyword>
<feature type="transmembrane region" description="Helical" evidence="1">
    <location>
        <begin position="38"/>
        <end position="61"/>
    </location>
</feature>
<keyword evidence="1" id="KW-1133">Transmembrane helix</keyword>
<sequence>MLISTCILLATIRTYYSRENEIQMIREMMENLTQAMLSLEGCALAFLLIVSTTHSVFMPLLCVSWRDLSLKAEFLSMKLSQERNENSLELTRLMETTQDARTTLLYRSFSVFFGMTACMPVLCWQLTTRSFNSLHYQQLYYSQKAFSGMSTQYYAISYFVTITGSRIFLREHNPTDYQCPLHQNTSKTKPLPSSSTH</sequence>
<proteinExistence type="predicted"/>
<dbReference type="OrthoDB" id="2506880at2759"/>
<evidence type="ECO:0000256" key="1">
    <source>
        <dbReference type="SAM" id="Phobius"/>
    </source>
</evidence>
<accession>A0A0L6VEG7</accession>
<evidence type="ECO:0000313" key="2">
    <source>
        <dbReference type="EMBL" id="KNZ59124.1"/>
    </source>
</evidence>
<keyword evidence="1" id="KW-0812">Transmembrane</keyword>
<feature type="transmembrane region" description="Helical" evidence="1">
    <location>
        <begin position="151"/>
        <end position="169"/>
    </location>
</feature>
<protein>
    <submittedName>
        <fullName evidence="2">Uncharacterized protein</fullName>
    </submittedName>
</protein>
<keyword evidence="3" id="KW-1185">Reference proteome</keyword>
<evidence type="ECO:0000313" key="3">
    <source>
        <dbReference type="Proteomes" id="UP000037035"/>
    </source>
</evidence>
<feature type="transmembrane region" description="Helical" evidence="1">
    <location>
        <begin position="104"/>
        <end position="127"/>
    </location>
</feature>
<gene>
    <name evidence="2" type="ORF">VP01_179g6</name>
</gene>
<reference evidence="2 3" key="1">
    <citation type="submission" date="2015-08" db="EMBL/GenBank/DDBJ databases">
        <title>Next Generation Sequencing and Analysis of the Genome of Puccinia sorghi L Schw, the Causal Agent of Maize Common Rust.</title>
        <authorList>
            <person name="Rochi L."/>
            <person name="Burguener G."/>
            <person name="Darino M."/>
            <person name="Turjanski A."/>
            <person name="Kreff E."/>
            <person name="Dieguez M.J."/>
            <person name="Sacco F."/>
        </authorList>
    </citation>
    <scope>NUCLEOTIDE SEQUENCE [LARGE SCALE GENOMIC DNA]</scope>
    <source>
        <strain evidence="2 3">RO10H11247</strain>
    </source>
</reference>
<comment type="caution">
    <text evidence="2">The sequence shown here is derived from an EMBL/GenBank/DDBJ whole genome shotgun (WGS) entry which is preliminary data.</text>
</comment>
<organism evidence="2 3">
    <name type="scientific">Puccinia sorghi</name>
    <dbReference type="NCBI Taxonomy" id="27349"/>
    <lineage>
        <taxon>Eukaryota</taxon>
        <taxon>Fungi</taxon>
        <taxon>Dikarya</taxon>
        <taxon>Basidiomycota</taxon>
        <taxon>Pucciniomycotina</taxon>
        <taxon>Pucciniomycetes</taxon>
        <taxon>Pucciniales</taxon>
        <taxon>Pucciniaceae</taxon>
        <taxon>Puccinia</taxon>
    </lineage>
</organism>
<dbReference type="Proteomes" id="UP000037035">
    <property type="component" value="Unassembled WGS sequence"/>
</dbReference>
<name>A0A0L6VEG7_9BASI</name>
<dbReference type="VEuPathDB" id="FungiDB:VP01_179g6"/>
<dbReference type="AlphaFoldDB" id="A0A0L6VEG7"/>